<evidence type="ECO:0000313" key="3">
    <source>
        <dbReference type="EMBL" id="ACY18338.1"/>
    </source>
</evidence>
<dbReference type="KEGG" id="hoh:Hoch_5863"/>
<reference evidence="3 4" key="1">
    <citation type="journal article" date="2010" name="Stand. Genomic Sci.">
        <title>Complete genome sequence of Haliangium ochraceum type strain (SMP-2).</title>
        <authorList>
            <consortium name="US DOE Joint Genome Institute (JGI-PGF)"/>
            <person name="Ivanova N."/>
            <person name="Daum C."/>
            <person name="Lang E."/>
            <person name="Abt B."/>
            <person name="Kopitz M."/>
            <person name="Saunders E."/>
            <person name="Lapidus A."/>
            <person name="Lucas S."/>
            <person name="Glavina Del Rio T."/>
            <person name="Nolan M."/>
            <person name="Tice H."/>
            <person name="Copeland A."/>
            <person name="Cheng J.F."/>
            <person name="Chen F."/>
            <person name="Bruce D."/>
            <person name="Goodwin L."/>
            <person name="Pitluck S."/>
            <person name="Mavromatis K."/>
            <person name="Pati A."/>
            <person name="Mikhailova N."/>
            <person name="Chen A."/>
            <person name="Palaniappan K."/>
            <person name="Land M."/>
            <person name="Hauser L."/>
            <person name="Chang Y.J."/>
            <person name="Jeffries C.D."/>
            <person name="Detter J.C."/>
            <person name="Brettin T."/>
            <person name="Rohde M."/>
            <person name="Goker M."/>
            <person name="Bristow J."/>
            <person name="Markowitz V."/>
            <person name="Eisen J.A."/>
            <person name="Hugenholtz P."/>
            <person name="Kyrpides N.C."/>
            <person name="Klenk H.P."/>
        </authorList>
    </citation>
    <scope>NUCLEOTIDE SEQUENCE [LARGE SCALE GENOMIC DNA]</scope>
    <source>
        <strain evidence="4">DSM 14365 / CIP 107738 / JCM 11303 / AJ 13395 / SMP-2</strain>
    </source>
</reference>
<dbReference type="EMBL" id="CP001804">
    <property type="protein sequence ID" value="ACY18338.1"/>
    <property type="molecule type" value="Genomic_DNA"/>
</dbReference>
<proteinExistence type="predicted"/>
<dbReference type="Gene3D" id="2.30.42.10">
    <property type="match status" value="1"/>
</dbReference>
<keyword evidence="4" id="KW-1185">Reference proteome</keyword>
<dbReference type="Proteomes" id="UP000001880">
    <property type="component" value="Chromosome"/>
</dbReference>
<evidence type="ECO:0000313" key="4">
    <source>
        <dbReference type="Proteomes" id="UP000001880"/>
    </source>
</evidence>
<organism evidence="3 4">
    <name type="scientific">Haliangium ochraceum (strain DSM 14365 / JCM 11303 / SMP-2)</name>
    <dbReference type="NCBI Taxonomy" id="502025"/>
    <lineage>
        <taxon>Bacteria</taxon>
        <taxon>Pseudomonadati</taxon>
        <taxon>Myxococcota</taxon>
        <taxon>Polyangia</taxon>
        <taxon>Haliangiales</taxon>
        <taxon>Kofleriaceae</taxon>
        <taxon>Haliangium</taxon>
    </lineage>
</organism>
<dbReference type="InterPro" id="IPR036034">
    <property type="entry name" value="PDZ_sf"/>
</dbReference>
<gene>
    <name evidence="3" type="ordered locus">Hoch_5863</name>
</gene>
<evidence type="ECO:0008006" key="5">
    <source>
        <dbReference type="Google" id="ProtNLM"/>
    </source>
</evidence>
<feature type="signal peptide" evidence="2">
    <location>
        <begin position="1"/>
        <end position="24"/>
    </location>
</feature>
<dbReference type="STRING" id="502025.Hoch_5863"/>
<keyword evidence="2" id="KW-0732">Signal</keyword>
<name>D0LII2_HALO1</name>
<dbReference type="OrthoDB" id="5516058at2"/>
<evidence type="ECO:0000256" key="1">
    <source>
        <dbReference type="SAM" id="MobiDB-lite"/>
    </source>
</evidence>
<sequence>MNTACCRVWVALAILVLVSACRPATDPKGPGLEAGEAGDDLGELPPGLARHSMAPASDDAEAIGGDADDEQLGDGALADEARLRSGTIARSSLDAVLDSGPGRFLGGFDLAPHFRDQHFRGWKIVGFRGQMPGLDDVDLRPGDVVLLVNGRPIVRPRHLQALWTSLRVANAIVVRAERDEQPFELRFDVIDTARPAVP</sequence>
<dbReference type="AlphaFoldDB" id="D0LII2"/>
<evidence type="ECO:0000256" key="2">
    <source>
        <dbReference type="SAM" id="SignalP"/>
    </source>
</evidence>
<dbReference type="HOGENOM" id="CLU_1376485_0_0_7"/>
<dbReference type="PROSITE" id="PS51257">
    <property type="entry name" value="PROKAR_LIPOPROTEIN"/>
    <property type="match status" value="1"/>
</dbReference>
<dbReference type="SUPFAM" id="SSF50156">
    <property type="entry name" value="PDZ domain-like"/>
    <property type="match status" value="1"/>
</dbReference>
<feature type="chain" id="PRO_5003011373" description="PDZ domain-containing protein" evidence="2">
    <location>
        <begin position="25"/>
        <end position="198"/>
    </location>
</feature>
<accession>D0LII2</accession>
<feature type="region of interest" description="Disordered" evidence="1">
    <location>
        <begin position="28"/>
        <end position="62"/>
    </location>
</feature>
<dbReference type="RefSeq" id="WP_012830930.1">
    <property type="nucleotide sequence ID" value="NC_013440.1"/>
</dbReference>
<dbReference type="eggNOG" id="COG0126">
    <property type="taxonomic scope" value="Bacteria"/>
</dbReference>
<protein>
    <recommendedName>
        <fullName evidence="5">PDZ domain-containing protein</fullName>
    </recommendedName>
</protein>